<keyword evidence="3" id="KW-1003">Cell membrane</keyword>
<sequence>MLISKKVNVYRILSGTWRHFLFEIIACVAAYFFYKYIESIHLFDSILVSSIIPTILGTALAFFIGFNNNQAYDRWWEARKIWGSLVNDSRSWARQIIYYVKEAPAADRVDLHTLKHTMVYRHIAFLYALKDNLRNSNFQDYRAYLSKEDIIAVEKESNKSNAILNLQSEDLEKLRNQDAIDGFKFLEFNKMLINFCDEMGMSERIKNTVFPTTYNFYTRVFIWIFIISVTWSSVDEMGAWSIMIGILVGYIFLTTHKIGMALLNPFENIPTGIPLDQITRTIEINLLEALKETNIPAPVKSINGEYIM</sequence>
<evidence type="ECO:0000256" key="4">
    <source>
        <dbReference type="ARBA" id="ARBA00022692"/>
    </source>
</evidence>
<dbReference type="EMBL" id="JAPMUA010000006">
    <property type="protein sequence ID" value="MDG3587262.1"/>
    <property type="molecule type" value="Genomic_DNA"/>
</dbReference>
<dbReference type="PANTHER" id="PTHR33281">
    <property type="entry name" value="UPF0187 PROTEIN YNEE"/>
    <property type="match status" value="1"/>
</dbReference>
<keyword evidence="4 9" id="KW-0812">Transmembrane</keyword>
<protein>
    <submittedName>
        <fullName evidence="10">Bestrophin family ion channel</fullName>
    </submittedName>
</protein>
<evidence type="ECO:0000256" key="5">
    <source>
        <dbReference type="ARBA" id="ARBA00022989"/>
    </source>
</evidence>
<dbReference type="InterPro" id="IPR044669">
    <property type="entry name" value="YneE/VCCN1/2-like"/>
</dbReference>
<keyword evidence="5 9" id="KW-1133">Transmembrane helix</keyword>
<evidence type="ECO:0000256" key="3">
    <source>
        <dbReference type="ARBA" id="ARBA00022475"/>
    </source>
</evidence>
<evidence type="ECO:0000256" key="8">
    <source>
        <dbReference type="ARBA" id="ARBA00034708"/>
    </source>
</evidence>
<dbReference type="RefSeq" id="WP_277901027.1">
    <property type="nucleotide sequence ID" value="NZ_JAPMUA010000006.1"/>
</dbReference>
<dbReference type="Pfam" id="PF25539">
    <property type="entry name" value="Bestrophin_2"/>
    <property type="match status" value="1"/>
</dbReference>
<feature type="transmembrane region" description="Helical" evidence="9">
    <location>
        <begin position="12"/>
        <end position="34"/>
    </location>
</feature>
<feature type="transmembrane region" description="Helical" evidence="9">
    <location>
        <begin position="214"/>
        <end position="231"/>
    </location>
</feature>
<organism evidence="10 11">
    <name type="scientific">Galbibacter pacificus</name>
    <dbReference type="NCBI Taxonomy" id="2996052"/>
    <lineage>
        <taxon>Bacteria</taxon>
        <taxon>Pseudomonadati</taxon>
        <taxon>Bacteroidota</taxon>
        <taxon>Flavobacteriia</taxon>
        <taxon>Flavobacteriales</taxon>
        <taxon>Flavobacteriaceae</taxon>
        <taxon>Galbibacter</taxon>
    </lineage>
</organism>
<evidence type="ECO:0000256" key="7">
    <source>
        <dbReference type="ARBA" id="ARBA00023136"/>
    </source>
</evidence>
<proteinExistence type="inferred from homology"/>
<evidence type="ECO:0000256" key="9">
    <source>
        <dbReference type="SAM" id="Phobius"/>
    </source>
</evidence>
<keyword evidence="11" id="KW-1185">Reference proteome</keyword>
<evidence type="ECO:0000256" key="1">
    <source>
        <dbReference type="ARBA" id="ARBA00004651"/>
    </source>
</evidence>
<comment type="subcellular location">
    <subcellularLocation>
        <location evidence="1">Cell membrane</location>
        <topology evidence="1">Multi-pass membrane protein</topology>
    </subcellularLocation>
</comment>
<comment type="similarity">
    <text evidence="8">Belongs to the anion channel-forming bestrophin (TC 1.A.46) family.</text>
</comment>
<evidence type="ECO:0000256" key="6">
    <source>
        <dbReference type="ARBA" id="ARBA00023065"/>
    </source>
</evidence>
<evidence type="ECO:0000256" key="2">
    <source>
        <dbReference type="ARBA" id="ARBA00022448"/>
    </source>
</evidence>
<dbReference type="PANTHER" id="PTHR33281:SF19">
    <property type="entry name" value="VOLTAGE-DEPENDENT ANION CHANNEL-FORMING PROTEIN YNEE"/>
    <property type="match status" value="1"/>
</dbReference>
<keyword evidence="2" id="KW-0813">Transport</keyword>
<feature type="transmembrane region" description="Helical" evidence="9">
    <location>
        <begin position="46"/>
        <end position="66"/>
    </location>
</feature>
<feature type="transmembrane region" description="Helical" evidence="9">
    <location>
        <begin position="237"/>
        <end position="253"/>
    </location>
</feature>
<keyword evidence="6" id="KW-0406">Ion transport</keyword>
<keyword evidence="7 9" id="KW-0472">Membrane</keyword>
<accession>A0ABT6FVI6</accession>
<evidence type="ECO:0000313" key="11">
    <source>
        <dbReference type="Proteomes" id="UP001153642"/>
    </source>
</evidence>
<evidence type="ECO:0000313" key="10">
    <source>
        <dbReference type="EMBL" id="MDG3587262.1"/>
    </source>
</evidence>
<gene>
    <name evidence="10" type="ORF">OSR52_15435</name>
</gene>
<comment type="caution">
    <text evidence="10">The sequence shown here is derived from an EMBL/GenBank/DDBJ whole genome shotgun (WGS) entry which is preliminary data.</text>
</comment>
<reference evidence="10" key="1">
    <citation type="submission" date="2022-11" db="EMBL/GenBank/DDBJ databases">
        <title>High-quality draft genome sequence of Galbibacter sp. strain CMA-7.</title>
        <authorList>
            <person name="Wei L."/>
            <person name="Dong C."/>
            <person name="Shao Z."/>
        </authorList>
    </citation>
    <scope>NUCLEOTIDE SEQUENCE</scope>
    <source>
        <strain evidence="10">CMA-7</strain>
    </source>
</reference>
<dbReference type="Proteomes" id="UP001153642">
    <property type="component" value="Unassembled WGS sequence"/>
</dbReference>
<name>A0ABT6FVI6_9FLAO</name>